<dbReference type="Gene3D" id="1.10.390.10">
    <property type="entry name" value="Neutral Protease Domain 2"/>
    <property type="match status" value="1"/>
</dbReference>
<accession>A0A8A2VRJ9</accession>
<keyword evidence="2" id="KW-1133">Transmembrane helix</keyword>
<dbReference type="SUPFAM" id="SSF55486">
    <property type="entry name" value="Metalloproteases ('zincins'), catalytic domain"/>
    <property type="match status" value="1"/>
</dbReference>
<keyword evidence="2" id="KW-0472">Membrane</keyword>
<evidence type="ECO:0000313" key="3">
    <source>
        <dbReference type="EMBL" id="QSX00689.1"/>
    </source>
</evidence>
<feature type="region of interest" description="Disordered" evidence="1">
    <location>
        <begin position="137"/>
        <end position="162"/>
    </location>
</feature>
<name>A0A8A2VRJ9_9EURY</name>
<dbReference type="GeneID" id="63187029"/>
<evidence type="ECO:0000313" key="4">
    <source>
        <dbReference type="Proteomes" id="UP000663203"/>
    </source>
</evidence>
<dbReference type="InterPro" id="IPR027268">
    <property type="entry name" value="Peptidase_M4/M1_CTD_sf"/>
</dbReference>
<feature type="transmembrane region" description="Helical" evidence="2">
    <location>
        <begin position="688"/>
        <end position="707"/>
    </location>
</feature>
<dbReference type="InterPro" id="IPR013783">
    <property type="entry name" value="Ig-like_fold"/>
</dbReference>
<evidence type="ECO:0008006" key="5">
    <source>
        <dbReference type="Google" id="ProtNLM"/>
    </source>
</evidence>
<evidence type="ECO:0000256" key="1">
    <source>
        <dbReference type="SAM" id="MobiDB-lite"/>
    </source>
</evidence>
<proteinExistence type="predicted"/>
<dbReference type="RefSeq" id="WP_207290408.1">
    <property type="nucleotide sequence ID" value="NZ_CP071462.1"/>
</dbReference>
<gene>
    <name evidence="3" type="ORF">J0X25_06950</name>
</gene>
<dbReference type="Proteomes" id="UP000663203">
    <property type="component" value="Chromosome"/>
</dbReference>
<keyword evidence="2" id="KW-0812">Transmembrane</keyword>
<reference evidence="3 4" key="1">
    <citation type="submission" date="2021-03" db="EMBL/GenBank/DDBJ databases">
        <title>Haloterrigena longa sp. nov. and Haloterrigena limicola sp. nov., extremely halophilic archaea isolated from a salt lake.</title>
        <authorList>
            <person name="Henglin C."/>
        </authorList>
    </citation>
    <scope>NUCLEOTIDE SEQUENCE [LARGE SCALE GENOMIC DNA]</scope>
    <source>
        <strain evidence="3 4">KZCA68</strain>
    </source>
</reference>
<feature type="compositionally biased region" description="Basic and acidic residues" evidence="1">
    <location>
        <begin position="137"/>
        <end position="150"/>
    </location>
</feature>
<keyword evidence="4" id="KW-1185">Reference proteome</keyword>
<dbReference type="Gene3D" id="2.60.40.10">
    <property type="entry name" value="Immunoglobulins"/>
    <property type="match status" value="2"/>
</dbReference>
<protein>
    <recommendedName>
        <fullName evidence="5">Glycyl aminopeptidase</fullName>
    </recommendedName>
</protein>
<organism evidence="3 4">
    <name type="scientific">Haloterrigena alkaliphila</name>
    <dbReference type="NCBI Taxonomy" id="2816475"/>
    <lineage>
        <taxon>Archaea</taxon>
        <taxon>Methanobacteriati</taxon>
        <taxon>Methanobacteriota</taxon>
        <taxon>Stenosarchaea group</taxon>
        <taxon>Halobacteria</taxon>
        <taxon>Halobacteriales</taxon>
        <taxon>Natrialbaceae</taxon>
        <taxon>Haloterrigena</taxon>
    </lineage>
</organism>
<dbReference type="AlphaFoldDB" id="A0A8A2VRJ9"/>
<dbReference type="KEGG" id="hakz:J0X25_06950"/>
<sequence length="712" mass="75235">MTSRFAVLLTVCLLIGTVPAGVVGAGSGGAGVPVTTDREVAVSAPSPSISTDARGGSTTMADADDVMHRTTELRHLPDRPGEFEAEMTFEIPEPMSALEIELDSEADVRSTMGFEATEKGTYKWTEETDAPSIRFRMPADRRGDGARDGEESPAAGTMTDAAAGGGGYTFVDTGEWGIVQVPDVGITFRRDSSVEIGIERTVTVDGPGAAGTSIAVFGPVTEYERAVDGGTVTLAVPDAADLRERPADILESIADADERLDVGSREKEMLFVAAPTDVDWGPRGIQYGESDAWVAADAPLDEASNVWLHEYVHVRQGFADRDVASDARWLVEGGAEYYAALLAYEQGRISFTEFRDELERGERSPYADGALADRTTWSDPDTDYVKGPLVYGDLDRRLRAATDGDRRMDDVLRQLNAQNSRVTAADFLAALEEMGGTGVRDAAETYTRTTATPDAWSQLEHRAAFDQPRAAIEYGLGPAPLEVAGQEWERWDRDDLAGPAADVGRGDVLAVPVGQRVAVPVAMANDDDRAGTADASLQVDGDIVDADRRVLEAGATATTVLSWTPTDPGVYDVRVGTDRLTVFVRSTPSLTVTDLQAAPDSVAPGDPVTVTATVATADPFPAAGALRIRTAEETTIAEPIALAPGETGSVEATISFAGDGRHEIGVSDRSTTVRVGGIGSNLESMPGFGVAAGAVAIGLVVAIAAVGRRRRR</sequence>
<dbReference type="EMBL" id="CP071462">
    <property type="protein sequence ID" value="QSX00689.1"/>
    <property type="molecule type" value="Genomic_DNA"/>
</dbReference>
<evidence type="ECO:0000256" key="2">
    <source>
        <dbReference type="SAM" id="Phobius"/>
    </source>
</evidence>